<feature type="compositionally biased region" description="Acidic residues" evidence="1">
    <location>
        <begin position="828"/>
        <end position="838"/>
    </location>
</feature>
<evidence type="ECO:0000256" key="1">
    <source>
        <dbReference type="SAM" id="MobiDB-lite"/>
    </source>
</evidence>
<feature type="region of interest" description="Disordered" evidence="1">
    <location>
        <begin position="118"/>
        <end position="140"/>
    </location>
</feature>
<reference evidence="2 3" key="1">
    <citation type="journal article" date="2014" name="Nat. Commun.">
        <title>Klebsormidium flaccidum genome reveals primary factors for plant terrestrial adaptation.</title>
        <authorList>
            <person name="Hori K."/>
            <person name="Maruyama F."/>
            <person name="Fujisawa T."/>
            <person name="Togashi T."/>
            <person name="Yamamoto N."/>
            <person name="Seo M."/>
            <person name="Sato S."/>
            <person name="Yamada T."/>
            <person name="Mori H."/>
            <person name="Tajima N."/>
            <person name="Moriyama T."/>
            <person name="Ikeuchi M."/>
            <person name="Watanabe M."/>
            <person name="Wada H."/>
            <person name="Kobayashi K."/>
            <person name="Saito M."/>
            <person name="Masuda T."/>
            <person name="Sasaki-Sekimoto Y."/>
            <person name="Mashiguchi K."/>
            <person name="Awai K."/>
            <person name="Shimojima M."/>
            <person name="Masuda S."/>
            <person name="Iwai M."/>
            <person name="Nobusawa T."/>
            <person name="Narise T."/>
            <person name="Kondo S."/>
            <person name="Saito H."/>
            <person name="Sato R."/>
            <person name="Murakawa M."/>
            <person name="Ihara Y."/>
            <person name="Oshima-Yamada Y."/>
            <person name="Ohtaka K."/>
            <person name="Satoh M."/>
            <person name="Sonobe K."/>
            <person name="Ishii M."/>
            <person name="Ohtani R."/>
            <person name="Kanamori-Sato M."/>
            <person name="Honoki R."/>
            <person name="Miyazaki D."/>
            <person name="Mochizuki H."/>
            <person name="Umetsu J."/>
            <person name="Higashi K."/>
            <person name="Shibata D."/>
            <person name="Kamiya Y."/>
            <person name="Sato N."/>
            <person name="Nakamura Y."/>
            <person name="Tabata S."/>
            <person name="Ida S."/>
            <person name="Kurokawa K."/>
            <person name="Ohta H."/>
        </authorList>
    </citation>
    <scope>NUCLEOTIDE SEQUENCE [LARGE SCALE GENOMIC DNA]</scope>
    <source>
        <strain evidence="2 3">NIES-2285</strain>
    </source>
</reference>
<organism evidence="2 3">
    <name type="scientific">Klebsormidium nitens</name>
    <name type="common">Green alga</name>
    <name type="synonym">Ulothrix nitens</name>
    <dbReference type="NCBI Taxonomy" id="105231"/>
    <lineage>
        <taxon>Eukaryota</taxon>
        <taxon>Viridiplantae</taxon>
        <taxon>Streptophyta</taxon>
        <taxon>Klebsormidiophyceae</taxon>
        <taxon>Klebsormidiales</taxon>
        <taxon>Klebsormidiaceae</taxon>
        <taxon>Klebsormidium</taxon>
    </lineage>
</organism>
<protein>
    <submittedName>
        <fullName evidence="2">Uncharacterized protein</fullName>
    </submittedName>
</protein>
<dbReference type="AlphaFoldDB" id="A0A1Y1IU25"/>
<accession>A0A1Y1IU25</accession>
<feature type="compositionally biased region" description="Basic and acidic residues" evidence="1">
    <location>
        <begin position="839"/>
        <end position="865"/>
    </location>
</feature>
<feature type="region of interest" description="Disordered" evidence="1">
    <location>
        <begin position="826"/>
        <end position="865"/>
    </location>
</feature>
<feature type="compositionally biased region" description="Basic and acidic residues" evidence="1">
    <location>
        <begin position="28"/>
        <end position="38"/>
    </location>
</feature>
<keyword evidence="3" id="KW-1185">Reference proteome</keyword>
<feature type="region of interest" description="Disordered" evidence="1">
    <location>
        <begin position="1"/>
        <end position="51"/>
    </location>
</feature>
<proteinExistence type="predicted"/>
<evidence type="ECO:0000313" key="3">
    <source>
        <dbReference type="Proteomes" id="UP000054558"/>
    </source>
</evidence>
<dbReference type="Proteomes" id="UP000054558">
    <property type="component" value="Unassembled WGS sequence"/>
</dbReference>
<feature type="non-terminal residue" evidence="2">
    <location>
        <position position="939"/>
    </location>
</feature>
<gene>
    <name evidence="2" type="ORF">KFL_011670020</name>
</gene>
<dbReference type="EMBL" id="DF238116">
    <property type="protein sequence ID" value="GAQ92851.1"/>
    <property type="molecule type" value="Genomic_DNA"/>
</dbReference>
<name>A0A1Y1IU25_KLENI</name>
<sequence>MEHSEEDRQEEARSPPLNVRQGLGEQAAEEHEEQREGEGAAQEGGVGAAMHSQVNLAEALFPTSDPTYGGSQRMELMAEEAMFQVQVPPHLVPTQGPVDNPPPQLPVDEDEPILPTGRLPEPPEGYDPTKAFEGKGKGKGKKRKKELDVWDAVKKEENRRLTVDVDQENIIPPLIRNDLGAIDIPLAMLLPASDLPPHIPPNDPNGDPVQLSEREPTQEAITNQMNVYNLRGYDPGKGYFLGVNRVFGKRVRRITEEDRNGMDPALRADLEKWEAEILRGAVLKDVKCCWVQRNVLGYYVFLIDGNTRCLGWKLAIRLNTTPFKKVPRVHLKLAEVTLEDCRTLVLLSEEINESETHAQMPTNMLQKLHLLHTKRKMTAKEVAVKVRPSTVKYLKQELNIDARTTKKNEATGHNVLVYCFLEDQMLLKRLCNLANGVDQNGKDLGRNWTKAEKDAVVKHEKSKMQKMLGAAGFNKVDSKGFPYWEDYLRRMNNMKHLTVEFANAEILTVQKELGLSAKGDIEIFEIYLAGEEKLERMALTLKKDTLEPMMVAWKVLLLGAEYAVDWLQEVGWVEAQKEGEKRQPMEFPGWKGSARQKYFKDAIPFWVWVKALLWGDYEHLIERPFVWMFLTTGINIRSRMNEDLKKGKPASCLEGVKKRILLMYFRSVAPDKIEDIRSPTGEEVLTMNQLADIGYKGLYQPFIPYAEKWAGITVDENGEKGLTVEDQEYFLKFETEALFEGERKGKKKWPDKGEDSRDLFGGKPMPLGVACALGVRTDSDFAGSAPRSIPALWKKEINAPAPGSGKLRLVTLSDIAKKLTVGKAGVEVEGESGGEEGEKEGGEKGKEGEGGVKEKEAEPEKEPELEVKTLERGEGKVVFLKFFGKGVEVVPEVEDVTDSIGFLLDLGESVKKFDGEEGGVDAAVFFAKPSLQKVEDRNR</sequence>
<feature type="compositionally biased region" description="Basic and acidic residues" evidence="1">
    <location>
        <begin position="1"/>
        <end position="13"/>
    </location>
</feature>
<evidence type="ECO:0000313" key="2">
    <source>
        <dbReference type="EMBL" id="GAQ92851.1"/>
    </source>
</evidence>